<keyword evidence="13" id="KW-1185">Reference proteome</keyword>
<evidence type="ECO:0000256" key="1">
    <source>
        <dbReference type="ARBA" id="ARBA00004496"/>
    </source>
</evidence>
<comment type="subunit">
    <text evidence="6">Homodimer, and heterodimer with SH3GLB1.</text>
</comment>
<dbReference type="SMART" id="SM00326">
    <property type="entry name" value="SH3"/>
    <property type="match status" value="1"/>
</dbReference>
<dbReference type="PROSITE" id="PS50002">
    <property type="entry name" value="SH3"/>
    <property type="match status" value="1"/>
</dbReference>
<dbReference type="InterPro" id="IPR001452">
    <property type="entry name" value="SH3_domain"/>
</dbReference>
<protein>
    <recommendedName>
        <fullName evidence="7">Endophilin-B2</fullName>
    </recommendedName>
    <alternativeName>
        <fullName evidence="8">SH3 domain-containing GRB2-like protein B2</fullName>
    </alternativeName>
</protein>
<dbReference type="PANTHER" id="PTHR14167">
    <property type="entry name" value="SH3 DOMAIN-CONTAINING"/>
    <property type="match status" value="1"/>
</dbReference>
<evidence type="ECO:0000256" key="8">
    <source>
        <dbReference type="ARBA" id="ARBA00042180"/>
    </source>
</evidence>
<dbReference type="FunFam" id="1.20.1270.60:FF:000017">
    <property type="entry name" value="endophilin-B2 isoform X1"/>
    <property type="match status" value="1"/>
</dbReference>
<evidence type="ECO:0000259" key="11">
    <source>
        <dbReference type="PROSITE" id="PS50002"/>
    </source>
</evidence>
<sequence>MDFNMKKLASDAGIFFTRAVQFTEEKLGQAEKTELDAHFENLLARADTTKNWTEKILRQTEVLLQPNPSARVEEFLYEKLDRKVPSRVTNGELLAQYMMEAASDFGATTPYGKTLIKVGETERRLGGAERDFIHAASINFLTPLRNFLEGDWRTISKERRILENRRLDLDACKARLKKAKAAEAKAAAEHELRLAQTEFDRQAEVTRLLLEGINSTHVNHLRCLHEFAEAQTTYFAQCYQYMLDLQKQLNRLPGTFVGNTESTSPPPNAASPTAMVAATGPAVPTLPVVTTIAGAPNSAPGVEALNPSEVKPPSSGTRKARVLYDYDAADSSELSLLSDEMITVYSLPGMDPDWLIGERGNKKGKVPVTYLELLS</sequence>
<evidence type="ECO:0000259" key="12">
    <source>
        <dbReference type="PROSITE" id="PS51021"/>
    </source>
</evidence>
<dbReference type="SUPFAM" id="SSF103657">
    <property type="entry name" value="BAR/IMD domain-like"/>
    <property type="match status" value="1"/>
</dbReference>
<dbReference type="Pfam" id="PF03114">
    <property type="entry name" value="BAR"/>
    <property type="match status" value="1"/>
</dbReference>
<dbReference type="SMART" id="SM00721">
    <property type="entry name" value="BAR"/>
    <property type="match status" value="1"/>
</dbReference>
<evidence type="ECO:0000256" key="10">
    <source>
        <dbReference type="SAM" id="Coils"/>
    </source>
</evidence>
<dbReference type="InterPro" id="IPR050384">
    <property type="entry name" value="Endophilin_SH3RF"/>
</dbReference>
<feature type="coiled-coil region" evidence="10">
    <location>
        <begin position="169"/>
        <end position="198"/>
    </location>
</feature>
<dbReference type="GO" id="GO:0016020">
    <property type="term" value="C:membrane"/>
    <property type="evidence" value="ECO:0007669"/>
    <property type="project" value="TreeGrafter"/>
</dbReference>
<dbReference type="InterPro" id="IPR004148">
    <property type="entry name" value="BAR_dom"/>
</dbReference>
<dbReference type="Gene3D" id="1.20.1270.60">
    <property type="entry name" value="Arfaptin homology (AH) domain/BAR domain"/>
    <property type="match status" value="1"/>
</dbReference>
<keyword evidence="3 9" id="KW-0728">SH3 domain</keyword>
<feature type="domain" description="BAR" evidence="12">
    <location>
        <begin position="24"/>
        <end position="258"/>
    </location>
</feature>
<dbReference type="FunFam" id="2.30.30.40:FF:000028">
    <property type="entry name" value="endophilin-B2 isoform X1"/>
    <property type="match status" value="1"/>
</dbReference>
<dbReference type="PANTHER" id="PTHR14167:SF68">
    <property type="entry name" value="DREBRIN-LIKE PROTEIN-RELATED"/>
    <property type="match status" value="1"/>
</dbReference>
<evidence type="ECO:0000256" key="6">
    <source>
        <dbReference type="ARBA" id="ARBA00038771"/>
    </source>
</evidence>
<evidence type="ECO:0000256" key="2">
    <source>
        <dbReference type="ARBA" id="ARBA00006697"/>
    </source>
</evidence>
<feature type="domain" description="SH3" evidence="11">
    <location>
        <begin position="315"/>
        <end position="375"/>
    </location>
</feature>
<dbReference type="PROSITE" id="PS51021">
    <property type="entry name" value="BAR"/>
    <property type="match status" value="1"/>
</dbReference>
<dbReference type="GO" id="GO:0061024">
    <property type="term" value="P:membrane organization"/>
    <property type="evidence" value="ECO:0007669"/>
    <property type="project" value="TreeGrafter"/>
</dbReference>
<dbReference type="Proteomes" id="UP000504612">
    <property type="component" value="Unplaced"/>
</dbReference>
<dbReference type="CDD" id="cd07617">
    <property type="entry name" value="BAR_Endophilin_B2"/>
    <property type="match status" value="1"/>
</dbReference>
<evidence type="ECO:0000256" key="7">
    <source>
        <dbReference type="ARBA" id="ARBA00040331"/>
    </source>
</evidence>
<dbReference type="GeneID" id="113427448"/>
<dbReference type="CTD" id="56904"/>
<keyword evidence="5 10" id="KW-0175">Coiled coil</keyword>
<comment type="subcellular location">
    <subcellularLocation>
        <location evidence="1">Cytoplasm</location>
    </subcellularLocation>
</comment>
<comment type="similarity">
    <text evidence="2">Belongs to the endophilin family.</text>
</comment>
<evidence type="ECO:0000256" key="4">
    <source>
        <dbReference type="ARBA" id="ARBA00022490"/>
    </source>
</evidence>
<dbReference type="RefSeq" id="XP_026545735.1">
    <property type="nucleotide sequence ID" value="XM_026689950.1"/>
</dbReference>
<evidence type="ECO:0000256" key="3">
    <source>
        <dbReference type="ARBA" id="ARBA00022443"/>
    </source>
</evidence>
<dbReference type="Pfam" id="PF14604">
    <property type="entry name" value="SH3_9"/>
    <property type="match status" value="1"/>
</dbReference>
<evidence type="ECO:0000256" key="9">
    <source>
        <dbReference type="PROSITE-ProRule" id="PRU00192"/>
    </source>
</evidence>
<name>A0A6J1VRN8_9SAUR</name>
<reference evidence="14" key="1">
    <citation type="submission" date="2025-08" db="UniProtKB">
        <authorList>
            <consortium name="RefSeq"/>
        </authorList>
    </citation>
    <scope>IDENTIFICATION</scope>
</reference>
<proteinExistence type="inferred from homology"/>
<organism evidence="13 14">
    <name type="scientific">Notechis scutatus</name>
    <name type="common">mainland tiger snake</name>
    <dbReference type="NCBI Taxonomy" id="8663"/>
    <lineage>
        <taxon>Eukaryota</taxon>
        <taxon>Metazoa</taxon>
        <taxon>Chordata</taxon>
        <taxon>Craniata</taxon>
        <taxon>Vertebrata</taxon>
        <taxon>Euteleostomi</taxon>
        <taxon>Lepidosauria</taxon>
        <taxon>Squamata</taxon>
        <taxon>Bifurcata</taxon>
        <taxon>Unidentata</taxon>
        <taxon>Episquamata</taxon>
        <taxon>Toxicofera</taxon>
        <taxon>Serpentes</taxon>
        <taxon>Colubroidea</taxon>
        <taxon>Elapidae</taxon>
        <taxon>Hydrophiinae</taxon>
        <taxon>Notechis</taxon>
    </lineage>
</organism>
<accession>A0A6J1VRN8</accession>
<dbReference type="InterPro" id="IPR036028">
    <property type="entry name" value="SH3-like_dom_sf"/>
</dbReference>
<keyword evidence="4" id="KW-0963">Cytoplasm</keyword>
<evidence type="ECO:0000313" key="14">
    <source>
        <dbReference type="RefSeq" id="XP_026545735.1"/>
    </source>
</evidence>
<dbReference type="AlphaFoldDB" id="A0A6J1VRN8"/>
<evidence type="ECO:0000256" key="5">
    <source>
        <dbReference type="ARBA" id="ARBA00023054"/>
    </source>
</evidence>
<evidence type="ECO:0000313" key="13">
    <source>
        <dbReference type="Proteomes" id="UP000504612"/>
    </source>
</evidence>
<dbReference type="GO" id="GO:0005737">
    <property type="term" value="C:cytoplasm"/>
    <property type="evidence" value="ECO:0007669"/>
    <property type="project" value="UniProtKB-SubCell"/>
</dbReference>
<dbReference type="Gene3D" id="2.30.30.40">
    <property type="entry name" value="SH3 Domains"/>
    <property type="match status" value="1"/>
</dbReference>
<dbReference type="InterPro" id="IPR027267">
    <property type="entry name" value="AH/BAR_dom_sf"/>
</dbReference>
<dbReference type="SUPFAM" id="SSF50044">
    <property type="entry name" value="SH3-domain"/>
    <property type="match status" value="1"/>
</dbReference>
<gene>
    <name evidence="14" type="primary">SH3GLB2</name>
</gene>